<evidence type="ECO:0000313" key="2">
    <source>
        <dbReference type="Proteomes" id="UP000320776"/>
    </source>
</evidence>
<proteinExistence type="predicted"/>
<sequence length="65" mass="7055">MLQGSTAASFLQGEIKKRMRGFYPTHALGFDVCYILHPNKAGHSGLANKLVSVGPAADNWLVRRG</sequence>
<dbReference type="EMBL" id="CP036259">
    <property type="protein sequence ID" value="QDR79949.1"/>
    <property type="molecule type" value="Genomic_DNA"/>
</dbReference>
<dbReference type="Proteomes" id="UP000320776">
    <property type="component" value="Chromosome"/>
</dbReference>
<name>A0A517DRG5_9FIRM</name>
<accession>A0A517DRG5</accession>
<keyword evidence="2" id="KW-1185">Reference proteome</keyword>
<organism evidence="1 2">
    <name type="scientific">Sporomusa termitida</name>
    <dbReference type="NCBI Taxonomy" id="2377"/>
    <lineage>
        <taxon>Bacteria</taxon>
        <taxon>Bacillati</taxon>
        <taxon>Bacillota</taxon>
        <taxon>Negativicutes</taxon>
        <taxon>Selenomonadales</taxon>
        <taxon>Sporomusaceae</taxon>
        <taxon>Sporomusa</taxon>
    </lineage>
</organism>
<protein>
    <submittedName>
        <fullName evidence="1">Uncharacterized protein</fullName>
    </submittedName>
</protein>
<evidence type="ECO:0000313" key="1">
    <source>
        <dbReference type="EMBL" id="QDR79949.1"/>
    </source>
</evidence>
<dbReference type="KEGG" id="sted:SPTER_12530"/>
<dbReference type="AlphaFoldDB" id="A0A517DRG5"/>
<gene>
    <name evidence="1" type="ORF">SPTER_12530</name>
</gene>
<reference evidence="1 2" key="1">
    <citation type="submission" date="2019-02" db="EMBL/GenBank/DDBJ databases">
        <title>Closed genome of Sporomusa termitida DSM 4440.</title>
        <authorList>
            <person name="Poehlein A."/>
            <person name="Daniel R."/>
        </authorList>
    </citation>
    <scope>NUCLEOTIDE SEQUENCE [LARGE SCALE GENOMIC DNA]</scope>
    <source>
        <strain evidence="1 2">DSM 4440</strain>
    </source>
</reference>